<dbReference type="Pfam" id="PF02639">
    <property type="entry name" value="DUF188"/>
    <property type="match status" value="1"/>
</dbReference>
<sequence length="154" mass="16210">MTPTIYVDADACPVKDEVYRVAGRCGCHVVVVANAFLNVPREAWIERVVVSDGFDAADDWIAERAGAGSIVVTADVPLASRCVKAGATVIAPNGKPFSESGIGMALATRNLMQDLREAGAVTGGPRPFTARDRSAFLGALDRAVVRLRRSPPAS</sequence>
<dbReference type="HAMAP" id="MF_00489">
    <property type="entry name" value="UPF0178"/>
    <property type="match status" value="1"/>
</dbReference>
<comment type="caution">
    <text evidence="3">The sequence shown here is derived from an EMBL/GenBank/DDBJ whole genome shotgun (WGS) entry which is preliminary data.</text>
</comment>
<organism evidence="3 4">
    <name type="scientific">Methylobacterium oryzihabitans</name>
    <dbReference type="NCBI Taxonomy" id="2499852"/>
    <lineage>
        <taxon>Bacteria</taxon>
        <taxon>Pseudomonadati</taxon>
        <taxon>Pseudomonadota</taxon>
        <taxon>Alphaproteobacteria</taxon>
        <taxon>Hyphomicrobiales</taxon>
        <taxon>Methylobacteriaceae</taxon>
        <taxon>Methylobacterium</taxon>
    </lineage>
</organism>
<evidence type="ECO:0000256" key="2">
    <source>
        <dbReference type="HAMAP-Rule" id="MF_00489"/>
    </source>
</evidence>
<accession>A0A3S2V4V7</accession>
<comment type="similarity">
    <text evidence="1 2">Belongs to the UPF0178 family.</text>
</comment>
<dbReference type="PANTHER" id="PTHR35146:SF1">
    <property type="entry name" value="UPF0178 PROTEIN YAII"/>
    <property type="match status" value="1"/>
</dbReference>
<dbReference type="InterPro" id="IPR003791">
    <property type="entry name" value="UPF0178"/>
</dbReference>
<evidence type="ECO:0000256" key="1">
    <source>
        <dbReference type="ARBA" id="ARBA00008522"/>
    </source>
</evidence>
<dbReference type="Proteomes" id="UP000286997">
    <property type="component" value="Unassembled WGS sequence"/>
</dbReference>
<reference evidence="3 4" key="1">
    <citation type="submission" date="2019-01" db="EMBL/GenBank/DDBJ databases">
        <authorList>
            <person name="Chen W.-M."/>
        </authorList>
    </citation>
    <scope>NUCLEOTIDE SEQUENCE [LARGE SCALE GENOMIC DNA]</scope>
    <source>
        <strain evidence="3 4">TER-1</strain>
    </source>
</reference>
<proteinExistence type="inferred from homology"/>
<dbReference type="AlphaFoldDB" id="A0A3S2V4V7"/>
<dbReference type="OrthoDB" id="9798918at2"/>
<dbReference type="EMBL" id="SACP01000032">
    <property type="protein sequence ID" value="RVU14293.1"/>
    <property type="molecule type" value="Genomic_DNA"/>
</dbReference>
<dbReference type="CDD" id="cd18720">
    <property type="entry name" value="PIN_YqxD-like"/>
    <property type="match status" value="1"/>
</dbReference>
<gene>
    <name evidence="3" type="ORF">EOE48_23615</name>
</gene>
<protein>
    <recommendedName>
        <fullName evidence="2">UPF0178 protein EOE48_23615</fullName>
    </recommendedName>
</protein>
<keyword evidence="4" id="KW-1185">Reference proteome</keyword>
<name>A0A3S2V4V7_9HYPH</name>
<dbReference type="RefSeq" id="WP_127733340.1">
    <property type="nucleotide sequence ID" value="NZ_SACP01000032.1"/>
</dbReference>
<evidence type="ECO:0000313" key="3">
    <source>
        <dbReference type="EMBL" id="RVU14293.1"/>
    </source>
</evidence>
<dbReference type="PANTHER" id="PTHR35146">
    <property type="entry name" value="UPF0178 PROTEIN YAII"/>
    <property type="match status" value="1"/>
</dbReference>
<dbReference type="NCBIfam" id="NF001095">
    <property type="entry name" value="PRK00124.1"/>
    <property type="match status" value="1"/>
</dbReference>
<evidence type="ECO:0000313" key="4">
    <source>
        <dbReference type="Proteomes" id="UP000286997"/>
    </source>
</evidence>